<keyword evidence="2" id="KW-1185">Reference proteome</keyword>
<dbReference type="SUPFAM" id="SSF47413">
    <property type="entry name" value="lambda repressor-like DNA-binding domains"/>
    <property type="match status" value="1"/>
</dbReference>
<dbReference type="RefSeq" id="WP_139637594.1">
    <property type="nucleotide sequence ID" value="NZ_VDLX02000028.1"/>
</dbReference>
<dbReference type="Pfam" id="PF01381">
    <property type="entry name" value="HTH_3"/>
    <property type="match status" value="1"/>
</dbReference>
<dbReference type="PROSITE" id="PS50943">
    <property type="entry name" value="HTH_CROC1"/>
    <property type="match status" value="1"/>
</dbReference>
<dbReference type="Gene3D" id="1.10.260.40">
    <property type="entry name" value="lambda repressor-like DNA-binding domains"/>
    <property type="match status" value="1"/>
</dbReference>
<protein>
    <submittedName>
        <fullName evidence="1">Helix-turn-helix domain-containing protein</fullName>
    </submittedName>
</protein>
<reference evidence="1 2" key="1">
    <citation type="submission" date="2019-10" db="EMBL/GenBank/DDBJ databases">
        <title>Nonomuraea sp. nov., isolated from Phyllanthus amarus.</title>
        <authorList>
            <person name="Klykleung N."/>
            <person name="Tanasupawat S."/>
        </authorList>
    </citation>
    <scope>NUCLEOTIDE SEQUENCE [LARGE SCALE GENOMIC DNA]</scope>
    <source>
        <strain evidence="1 2">PA1-10</strain>
    </source>
</reference>
<dbReference type="SMART" id="SM00530">
    <property type="entry name" value="HTH_XRE"/>
    <property type="match status" value="1"/>
</dbReference>
<accession>A0A5C4V6A8</accession>
<dbReference type="CDD" id="cd00093">
    <property type="entry name" value="HTH_XRE"/>
    <property type="match status" value="1"/>
</dbReference>
<sequence length="166" mass="17960">MKPVHPIVAALKQAREDRGWTQAELARRLWKTPEAVAFFENSPGSRKLASVEEVAALFGMRLALVPVVDDGVDLDALADDMILPACRLVPAVHDEDPDEVANIIGAMGVMELRALAVVLASLVPADDPALGLFTQWREDGPGKAAGRRRLMLSEVAAWEQGKREAS</sequence>
<dbReference type="GO" id="GO:0003677">
    <property type="term" value="F:DNA binding"/>
    <property type="evidence" value="ECO:0007669"/>
    <property type="project" value="InterPro"/>
</dbReference>
<dbReference type="AlphaFoldDB" id="A0A5C4V6A8"/>
<dbReference type="Proteomes" id="UP000312512">
    <property type="component" value="Unassembled WGS sequence"/>
</dbReference>
<organism evidence="1 2">
    <name type="scientific">Nonomuraea phyllanthi</name>
    <dbReference type="NCBI Taxonomy" id="2219224"/>
    <lineage>
        <taxon>Bacteria</taxon>
        <taxon>Bacillati</taxon>
        <taxon>Actinomycetota</taxon>
        <taxon>Actinomycetes</taxon>
        <taxon>Streptosporangiales</taxon>
        <taxon>Streptosporangiaceae</taxon>
        <taxon>Nonomuraea</taxon>
    </lineage>
</organism>
<dbReference type="InterPro" id="IPR010982">
    <property type="entry name" value="Lambda_DNA-bd_dom_sf"/>
</dbReference>
<dbReference type="EMBL" id="VDLX02000028">
    <property type="protein sequence ID" value="KAB8186930.1"/>
    <property type="molecule type" value="Genomic_DNA"/>
</dbReference>
<proteinExistence type="predicted"/>
<evidence type="ECO:0000313" key="1">
    <source>
        <dbReference type="EMBL" id="KAB8186930.1"/>
    </source>
</evidence>
<dbReference type="OrthoDB" id="9803760at2"/>
<gene>
    <name evidence="1" type="ORF">FH608_046430</name>
</gene>
<name>A0A5C4V6A8_9ACTN</name>
<evidence type="ECO:0000313" key="2">
    <source>
        <dbReference type="Proteomes" id="UP000312512"/>
    </source>
</evidence>
<comment type="caution">
    <text evidence="1">The sequence shown here is derived from an EMBL/GenBank/DDBJ whole genome shotgun (WGS) entry which is preliminary data.</text>
</comment>
<dbReference type="InterPro" id="IPR001387">
    <property type="entry name" value="Cro/C1-type_HTH"/>
</dbReference>